<dbReference type="Pfam" id="PF00481">
    <property type="entry name" value="PP2C"/>
    <property type="match status" value="1"/>
</dbReference>
<dbReference type="InterPro" id="IPR001932">
    <property type="entry name" value="PPM-type_phosphatase-like_dom"/>
</dbReference>
<dbReference type="PANTHER" id="PTHR47992">
    <property type="entry name" value="PROTEIN PHOSPHATASE"/>
    <property type="match status" value="1"/>
</dbReference>
<accession>K1RLB5</accession>
<dbReference type="InterPro" id="IPR036457">
    <property type="entry name" value="PPM-type-like_dom_sf"/>
</dbReference>
<name>K1RLB5_MAGGI</name>
<dbReference type="InParanoid" id="K1RLB5"/>
<dbReference type="Gene3D" id="3.60.40.10">
    <property type="entry name" value="PPM-type phosphatase domain"/>
    <property type="match status" value="1"/>
</dbReference>
<dbReference type="HOGENOM" id="CLU_548908_0_0_1"/>
<dbReference type="InterPro" id="IPR015655">
    <property type="entry name" value="PP2C"/>
</dbReference>
<sequence length="497" mass="55662">MSSESSLVNRRTDLPRCTSQWTEDDLETLQIAVVQSRAYTPRELLSCIVNETIERRAARIKDHLMKYMPPGLALIDFDDFYSVQHDKCRSILYNAQSLPMSYRFRVEPLQEFVEDAWRQSFQVHGELFCKQLIYISWLQETGHAITDHMFLQLFQHFTAMFGLHSIKASCQPPHTSTVCDMEVSSSPDLTFYDLPSCDKDNTKLFAVCRVQRNTGRSDCNDIQPSSKKLQAERQREITHLDAEIISQQGGDLLAHYTSRSSKQQGILGLIVQGTNVTFSEFSCTAIDYEALTQGTPSFPEGTGPKMKFSKPYNILRAGDRIHLIEPLLKLGFLQAILGREGQAVRLTEDHSADDPREAERITKSGGMVIANSLGVQQVDGRLSMTRSIGDIELKSKGVIARPSLKTVTLKHGHDGFLILSSDGLNFVLNDNEVVDIVGICQNPQDAATFITDQALQFGTEDNTTVVVIPLGAWGKYRNTTRPIPYSFGRNLVGGRFG</sequence>
<organism evidence="2">
    <name type="scientific">Magallana gigas</name>
    <name type="common">Pacific oyster</name>
    <name type="synonym">Crassostrea gigas</name>
    <dbReference type="NCBI Taxonomy" id="29159"/>
    <lineage>
        <taxon>Eukaryota</taxon>
        <taxon>Metazoa</taxon>
        <taxon>Spiralia</taxon>
        <taxon>Lophotrochozoa</taxon>
        <taxon>Mollusca</taxon>
        <taxon>Bivalvia</taxon>
        <taxon>Autobranchia</taxon>
        <taxon>Pteriomorphia</taxon>
        <taxon>Ostreida</taxon>
        <taxon>Ostreoidea</taxon>
        <taxon>Ostreidae</taxon>
        <taxon>Magallana</taxon>
    </lineage>
</organism>
<dbReference type="CDD" id="cd00143">
    <property type="entry name" value="PP2Cc"/>
    <property type="match status" value="1"/>
</dbReference>
<dbReference type="SUPFAM" id="SSF81606">
    <property type="entry name" value="PP2C-like"/>
    <property type="match status" value="1"/>
</dbReference>
<dbReference type="SMART" id="SM00332">
    <property type="entry name" value="PP2Cc"/>
    <property type="match status" value="1"/>
</dbReference>
<reference evidence="2" key="1">
    <citation type="journal article" date="2012" name="Nature">
        <title>The oyster genome reveals stress adaptation and complexity of shell formation.</title>
        <authorList>
            <person name="Zhang G."/>
            <person name="Fang X."/>
            <person name="Guo X."/>
            <person name="Li L."/>
            <person name="Luo R."/>
            <person name="Xu F."/>
            <person name="Yang P."/>
            <person name="Zhang L."/>
            <person name="Wang X."/>
            <person name="Qi H."/>
            <person name="Xiong Z."/>
            <person name="Que H."/>
            <person name="Xie Y."/>
            <person name="Holland P.W."/>
            <person name="Paps J."/>
            <person name="Zhu Y."/>
            <person name="Wu F."/>
            <person name="Chen Y."/>
            <person name="Wang J."/>
            <person name="Peng C."/>
            <person name="Meng J."/>
            <person name="Yang L."/>
            <person name="Liu J."/>
            <person name="Wen B."/>
            <person name="Zhang N."/>
            <person name="Huang Z."/>
            <person name="Zhu Q."/>
            <person name="Feng Y."/>
            <person name="Mount A."/>
            <person name="Hedgecock D."/>
            <person name="Xu Z."/>
            <person name="Liu Y."/>
            <person name="Domazet-Loso T."/>
            <person name="Du Y."/>
            <person name="Sun X."/>
            <person name="Zhang S."/>
            <person name="Liu B."/>
            <person name="Cheng P."/>
            <person name="Jiang X."/>
            <person name="Li J."/>
            <person name="Fan D."/>
            <person name="Wang W."/>
            <person name="Fu W."/>
            <person name="Wang T."/>
            <person name="Wang B."/>
            <person name="Zhang J."/>
            <person name="Peng Z."/>
            <person name="Li Y."/>
            <person name="Li N."/>
            <person name="Wang J."/>
            <person name="Chen M."/>
            <person name="He Y."/>
            <person name="Tan F."/>
            <person name="Song X."/>
            <person name="Zheng Q."/>
            <person name="Huang R."/>
            <person name="Yang H."/>
            <person name="Du X."/>
            <person name="Chen L."/>
            <person name="Yang M."/>
            <person name="Gaffney P.M."/>
            <person name="Wang S."/>
            <person name="Luo L."/>
            <person name="She Z."/>
            <person name="Ming Y."/>
            <person name="Huang W."/>
            <person name="Zhang S."/>
            <person name="Huang B."/>
            <person name="Zhang Y."/>
            <person name="Qu T."/>
            <person name="Ni P."/>
            <person name="Miao G."/>
            <person name="Wang J."/>
            <person name="Wang Q."/>
            <person name="Steinberg C.E."/>
            <person name="Wang H."/>
            <person name="Li N."/>
            <person name="Qian L."/>
            <person name="Zhang G."/>
            <person name="Li Y."/>
            <person name="Yang H."/>
            <person name="Liu X."/>
            <person name="Wang J."/>
            <person name="Yin Y."/>
            <person name="Wang J."/>
        </authorList>
    </citation>
    <scope>NUCLEOTIDE SEQUENCE [LARGE SCALE GENOMIC DNA]</scope>
    <source>
        <strain evidence="2">05x7-T-G4-1.051#20</strain>
    </source>
</reference>
<evidence type="ECO:0000313" key="2">
    <source>
        <dbReference type="EMBL" id="EKC42390.1"/>
    </source>
</evidence>
<proteinExistence type="predicted"/>
<dbReference type="PROSITE" id="PS51746">
    <property type="entry name" value="PPM_2"/>
    <property type="match status" value="1"/>
</dbReference>
<evidence type="ECO:0000259" key="1">
    <source>
        <dbReference type="PROSITE" id="PS51746"/>
    </source>
</evidence>
<feature type="domain" description="PPM-type phosphatase" evidence="1">
    <location>
        <begin position="182"/>
        <end position="470"/>
    </location>
</feature>
<gene>
    <name evidence="2" type="ORF">CGI_10017274</name>
</gene>
<dbReference type="GO" id="GO:0004722">
    <property type="term" value="F:protein serine/threonine phosphatase activity"/>
    <property type="evidence" value="ECO:0007669"/>
    <property type="project" value="InterPro"/>
</dbReference>
<dbReference type="AlphaFoldDB" id="K1RLB5"/>
<dbReference type="EMBL" id="JH816946">
    <property type="protein sequence ID" value="EKC42390.1"/>
    <property type="molecule type" value="Genomic_DNA"/>
</dbReference>
<protein>
    <submittedName>
        <fullName evidence="2">Protein phosphatase 1K, mitochondrial</fullName>
    </submittedName>
</protein>